<accession>A0A139MV76</accession>
<evidence type="ECO:0000256" key="5">
    <source>
        <dbReference type="PROSITE-ProRule" id="PRU10137"/>
    </source>
</evidence>
<dbReference type="GO" id="GO:0003677">
    <property type="term" value="F:DNA binding"/>
    <property type="evidence" value="ECO:0007669"/>
    <property type="project" value="UniProtKB-KW"/>
</dbReference>
<evidence type="ECO:0000256" key="4">
    <source>
        <dbReference type="PIRSR" id="PIRSR606118-50"/>
    </source>
</evidence>
<protein>
    <submittedName>
        <fullName evidence="9">Phage DNA invertase</fullName>
    </submittedName>
</protein>
<dbReference type="PATRIC" id="fig|315405.11.peg.1514"/>
<organism evidence="9 10">
    <name type="scientific">Streptococcus gallolyticus</name>
    <dbReference type="NCBI Taxonomy" id="315405"/>
    <lineage>
        <taxon>Bacteria</taxon>
        <taxon>Bacillati</taxon>
        <taxon>Bacillota</taxon>
        <taxon>Bacilli</taxon>
        <taxon>Lactobacillales</taxon>
        <taxon>Streptococcaceae</taxon>
        <taxon>Streptococcus</taxon>
    </lineage>
</organism>
<dbReference type="FunFam" id="3.40.50.1390:FF:000009">
    <property type="entry name" value="Recombinase family protein"/>
    <property type="match status" value="1"/>
</dbReference>
<evidence type="ECO:0000259" key="8">
    <source>
        <dbReference type="PROSITE" id="PS51737"/>
    </source>
</evidence>
<keyword evidence="1" id="KW-0229">DNA integration</keyword>
<dbReference type="EMBL" id="LQOF01000288">
    <property type="protein sequence ID" value="KXT67633.1"/>
    <property type="molecule type" value="Genomic_DNA"/>
</dbReference>
<dbReference type="SUPFAM" id="SSF53041">
    <property type="entry name" value="Resolvase-like"/>
    <property type="match status" value="1"/>
</dbReference>
<dbReference type="SMART" id="SM00857">
    <property type="entry name" value="Resolvase"/>
    <property type="match status" value="1"/>
</dbReference>
<comment type="caution">
    <text evidence="9">The sequence shown here is derived from an EMBL/GenBank/DDBJ whole genome shotgun (WGS) entry which is preliminary data.</text>
</comment>
<dbReference type="InterPro" id="IPR006118">
    <property type="entry name" value="Recombinase_CS"/>
</dbReference>
<evidence type="ECO:0000313" key="10">
    <source>
        <dbReference type="Proteomes" id="UP000070198"/>
    </source>
</evidence>
<keyword evidence="2" id="KW-0238">DNA-binding</keyword>
<feature type="domain" description="Resolvase/invertase-type recombinase catalytic" evidence="7">
    <location>
        <begin position="7"/>
        <end position="155"/>
    </location>
</feature>
<evidence type="ECO:0000256" key="6">
    <source>
        <dbReference type="SAM" id="Coils"/>
    </source>
</evidence>
<dbReference type="PROSITE" id="PS00397">
    <property type="entry name" value="RECOMBINASES_1"/>
    <property type="match status" value="1"/>
</dbReference>
<dbReference type="Gene3D" id="3.40.50.1390">
    <property type="entry name" value="Resolvase, N-terminal catalytic domain"/>
    <property type="match status" value="1"/>
</dbReference>
<keyword evidence="6" id="KW-0175">Coiled coil</keyword>
<dbReference type="PANTHER" id="PTHR30461:SF23">
    <property type="entry name" value="DNA RECOMBINASE-RELATED"/>
    <property type="match status" value="1"/>
</dbReference>
<evidence type="ECO:0000259" key="7">
    <source>
        <dbReference type="PROSITE" id="PS51736"/>
    </source>
</evidence>
<dbReference type="Pfam" id="PF00239">
    <property type="entry name" value="Resolvase"/>
    <property type="match status" value="1"/>
</dbReference>
<dbReference type="PROSITE" id="PS51737">
    <property type="entry name" value="RECOMBINASE_DNA_BIND"/>
    <property type="match status" value="1"/>
</dbReference>
<dbReference type="InterPro" id="IPR038109">
    <property type="entry name" value="DNA_bind_recomb_sf"/>
</dbReference>
<evidence type="ECO:0000313" key="9">
    <source>
        <dbReference type="EMBL" id="KXT67633.1"/>
    </source>
</evidence>
<feature type="domain" description="Recombinase" evidence="8">
    <location>
        <begin position="164"/>
        <end position="269"/>
    </location>
</feature>
<sequence length="482" mass="56163">MMNTINKVAIYVRVSTNVQAEEGYSIDEQIDKLKSYCQIKDWTVYDVYKDGGFSGGNINRPALEKMIIDAKKKRFDTVLVYKLDRLSRSQKDTLFLIEDVFSKNDISFLSLQENFDTSTPFGKALVGLLSVFAQLEREQIKERMQLGMIGRAKSGKPMMFTNVSFGYTYSPKTQQLTINQAEAVIVKQIFNEFLGGMSPLRLMAYLNENNILRNGKEWNYQGIQRILRNPVYIGKIKYNNVIYPGLHEPIIDEESYYKAQKLLDARQDEMRIKGKNRQFKAKYMLSGTAKCGYCGAPLRIKIGNKRLDGTRLKVYQCCNRYPRKYAVVTYNDNKKCNSGNYQKEDLEQYVIAEIRKLQLKPEKIDKLFNKVSKIDTVQINKQIASIDNKINRLNDLYLNDMIDIDKLKSDAEKFKEQKRVLEKELDKDLKIQEQEKNKEDFKKTIGFKDVTKLDYEEQSFIVKSLIDKILVKKGFIKILWKI</sequence>
<dbReference type="GO" id="GO:0015074">
    <property type="term" value="P:DNA integration"/>
    <property type="evidence" value="ECO:0007669"/>
    <property type="project" value="UniProtKB-KW"/>
</dbReference>
<dbReference type="GO" id="GO:0000150">
    <property type="term" value="F:DNA strand exchange activity"/>
    <property type="evidence" value="ECO:0007669"/>
    <property type="project" value="InterPro"/>
</dbReference>
<dbReference type="AlphaFoldDB" id="A0A139MV76"/>
<feature type="active site" description="O-(5'-phospho-DNA)-serine intermediate" evidence="4 5">
    <location>
        <position position="15"/>
    </location>
</feature>
<evidence type="ECO:0000256" key="2">
    <source>
        <dbReference type="ARBA" id="ARBA00023125"/>
    </source>
</evidence>
<evidence type="ECO:0000256" key="1">
    <source>
        <dbReference type="ARBA" id="ARBA00022908"/>
    </source>
</evidence>
<name>A0A139MV76_9STRE</name>
<evidence type="ECO:0000256" key="3">
    <source>
        <dbReference type="ARBA" id="ARBA00023172"/>
    </source>
</evidence>
<dbReference type="InterPro" id="IPR050639">
    <property type="entry name" value="SSR_resolvase"/>
</dbReference>
<dbReference type="InterPro" id="IPR006119">
    <property type="entry name" value="Resolv_N"/>
</dbReference>
<feature type="coiled-coil region" evidence="6">
    <location>
        <begin position="404"/>
        <end position="431"/>
    </location>
</feature>
<keyword evidence="3" id="KW-0233">DNA recombination</keyword>
<dbReference type="InterPro" id="IPR025827">
    <property type="entry name" value="Zn_ribbon_recom_dom"/>
</dbReference>
<gene>
    <name evidence="9" type="ORF">SGADD02_01269</name>
</gene>
<dbReference type="Pfam" id="PF13408">
    <property type="entry name" value="Zn_ribbon_recom"/>
    <property type="match status" value="1"/>
</dbReference>
<dbReference type="InterPro" id="IPR011109">
    <property type="entry name" value="DNA_bind_recombinase_dom"/>
</dbReference>
<dbReference type="Proteomes" id="UP000070198">
    <property type="component" value="Unassembled WGS sequence"/>
</dbReference>
<dbReference type="CDD" id="cd03768">
    <property type="entry name" value="SR_ResInv"/>
    <property type="match status" value="1"/>
</dbReference>
<proteinExistence type="predicted"/>
<dbReference type="PROSITE" id="PS51736">
    <property type="entry name" value="RECOMBINASES_3"/>
    <property type="match status" value="1"/>
</dbReference>
<dbReference type="Gene3D" id="3.90.1750.20">
    <property type="entry name" value="Putative Large Serine Recombinase, Chain B, Domain 2"/>
    <property type="match status" value="1"/>
</dbReference>
<reference evidence="9 10" key="1">
    <citation type="submission" date="2016-01" db="EMBL/GenBank/DDBJ databases">
        <title>Highly variable Streptococcus oralis are common among viridans streptococci isolated from primates.</title>
        <authorList>
            <person name="Denapaite D."/>
            <person name="Rieger M."/>
            <person name="Koendgen S."/>
            <person name="Brueckner R."/>
            <person name="Ochigava I."/>
            <person name="Kappeler P."/>
            <person name="Maetz-Rensing K."/>
            <person name="Leendertz F."/>
            <person name="Hakenbeck R."/>
        </authorList>
    </citation>
    <scope>NUCLEOTIDE SEQUENCE [LARGE SCALE GENOMIC DNA]</scope>
    <source>
        <strain evidence="9 10">DD02</strain>
    </source>
</reference>
<dbReference type="Pfam" id="PF07508">
    <property type="entry name" value="Recombinase"/>
    <property type="match status" value="1"/>
</dbReference>
<dbReference type="InterPro" id="IPR036162">
    <property type="entry name" value="Resolvase-like_N_sf"/>
</dbReference>
<dbReference type="PANTHER" id="PTHR30461">
    <property type="entry name" value="DNA-INVERTASE FROM LAMBDOID PROPHAGE"/>
    <property type="match status" value="1"/>
</dbReference>